<dbReference type="InterPro" id="IPR050275">
    <property type="entry name" value="PGM_Phosphatase"/>
</dbReference>
<dbReference type="Pfam" id="PF00300">
    <property type="entry name" value="His_Phos_1"/>
    <property type="match status" value="1"/>
</dbReference>
<dbReference type="Gene3D" id="3.40.50.1240">
    <property type="entry name" value="Phosphoglycerate mutase-like"/>
    <property type="match status" value="1"/>
</dbReference>
<feature type="binding site" evidence="3">
    <location>
        <begin position="9"/>
        <end position="16"/>
    </location>
    <ligand>
        <name>substrate</name>
    </ligand>
</feature>
<organism evidence="4 5">
    <name type="scientific">Mycolicibacterium canariasense</name>
    <name type="common">Mycobacterium canariasense</name>
    <dbReference type="NCBI Taxonomy" id="228230"/>
    <lineage>
        <taxon>Bacteria</taxon>
        <taxon>Bacillati</taxon>
        <taxon>Actinomycetota</taxon>
        <taxon>Actinomycetes</taxon>
        <taxon>Mycobacteriales</taxon>
        <taxon>Mycobacteriaceae</taxon>
        <taxon>Mycolicibacterium</taxon>
    </lineage>
</organism>
<keyword evidence="1" id="KW-0324">Glycolysis</keyword>
<evidence type="ECO:0000256" key="2">
    <source>
        <dbReference type="ARBA" id="ARBA00023235"/>
    </source>
</evidence>
<proteinExistence type="predicted"/>
<dbReference type="InterPro" id="IPR001345">
    <property type="entry name" value="PG/BPGM_mutase_AS"/>
</dbReference>
<feature type="binding site" evidence="3">
    <location>
        <position position="59"/>
    </location>
    <ligand>
        <name>substrate</name>
    </ligand>
</feature>
<dbReference type="STRING" id="228230.RMCC_6344"/>
<dbReference type="PROSITE" id="PS00175">
    <property type="entry name" value="PG_MUTASE"/>
    <property type="match status" value="1"/>
</dbReference>
<dbReference type="EMBL" id="BCSY01000135">
    <property type="protein sequence ID" value="GAS99379.1"/>
    <property type="molecule type" value="Genomic_DNA"/>
</dbReference>
<evidence type="ECO:0000313" key="5">
    <source>
        <dbReference type="Proteomes" id="UP000069443"/>
    </source>
</evidence>
<dbReference type="PANTHER" id="PTHR48100">
    <property type="entry name" value="BROAD-SPECIFICITY PHOSPHATASE YOR283W-RELATED"/>
    <property type="match status" value="1"/>
</dbReference>
<sequence length="223" mass="24505">MSGRLVLVRHGQSFGNVEKRLDTRPPGAELTELGHEQARAFARDWGHPVGVVAHSVATRARQTAAGIGGHLEVAPRELDDIYEVQVGHLEDRNDDAAVEQFDSIYRRWQLGDLDASMPGGESGRQVLDRIVPVLTKLRIRHLDDHDWQDDIVVVSHGAAIRLVAAVLAGVDGRFALDHHLANTESVVLSPITDGRWSCVQWGELAPPFYADKLPEESVPDPMG</sequence>
<dbReference type="CDD" id="cd07067">
    <property type="entry name" value="HP_PGM_like"/>
    <property type="match status" value="1"/>
</dbReference>
<dbReference type="AlphaFoldDB" id="A0A117ICD9"/>
<keyword evidence="5" id="KW-1185">Reference proteome</keyword>
<dbReference type="InterPro" id="IPR029033">
    <property type="entry name" value="His_PPase_superfam"/>
</dbReference>
<reference evidence="5" key="2">
    <citation type="submission" date="2016-02" db="EMBL/GenBank/DDBJ databases">
        <title>Draft genome sequence of five rapidly growing Mycobacterium species.</title>
        <authorList>
            <person name="Katahira K."/>
            <person name="Gotou Y."/>
            <person name="Iida K."/>
            <person name="Ogura Y."/>
            <person name="Hayashi T."/>
        </authorList>
    </citation>
    <scope>NUCLEOTIDE SEQUENCE [LARGE SCALE GENOMIC DNA]</scope>
    <source>
        <strain evidence="5">JCM15298</strain>
    </source>
</reference>
<accession>A0A117ICD9</accession>
<protein>
    <submittedName>
        <fullName evidence="4">Phosphoglycerate mutase</fullName>
    </submittedName>
</protein>
<name>A0A117ICD9_MYCCR</name>
<dbReference type="PANTHER" id="PTHR48100:SF1">
    <property type="entry name" value="HISTIDINE PHOSPHATASE FAMILY PROTEIN-RELATED"/>
    <property type="match status" value="1"/>
</dbReference>
<gene>
    <name evidence="4" type="ORF">RMCC_6344</name>
</gene>
<evidence type="ECO:0000256" key="1">
    <source>
        <dbReference type="ARBA" id="ARBA00023152"/>
    </source>
</evidence>
<dbReference type="SMART" id="SM00855">
    <property type="entry name" value="PGAM"/>
    <property type="match status" value="1"/>
</dbReference>
<dbReference type="RefSeq" id="WP_062660064.1">
    <property type="nucleotide sequence ID" value="NZ_BCSY01000135.1"/>
</dbReference>
<evidence type="ECO:0000256" key="3">
    <source>
        <dbReference type="PIRSR" id="PIRSR613078-2"/>
    </source>
</evidence>
<keyword evidence="2" id="KW-0413">Isomerase</keyword>
<dbReference type="Proteomes" id="UP000069443">
    <property type="component" value="Unassembled WGS sequence"/>
</dbReference>
<evidence type="ECO:0000313" key="4">
    <source>
        <dbReference type="EMBL" id="GAS99379.1"/>
    </source>
</evidence>
<dbReference type="GO" id="GO:0016791">
    <property type="term" value="F:phosphatase activity"/>
    <property type="evidence" value="ECO:0007669"/>
    <property type="project" value="TreeGrafter"/>
</dbReference>
<dbReference type="SUPFAM" id="SSF53254">
    <property type="entry name" value="Phosphoglycerate mutase-like"/>
    <property type="match status" value="1"/>
</dbReference>
<dbReference type="OrthoDB" id="9793115at2"/>
<dbReference type="GO" id="GO:0005737">
    <property type="term" value="C:cytoplasm"/>
    <property type="evidence" value="ECO:0007669"/>
    <property type="project" value="TreeGrafter"/>
</dbReference>
<dbReference type="InterPro" id="IPR013078">
    <property type="entry name" value="His_Pase_superF_clade-1"/>
</dbReference>
<reference evidence="5" key="1">
    <citation type="journal article" date="2016" name="Genome Announc.">
        <title>Draft Genome Sequences of Five Rapidly Growing Mycobacterium Species, M. thermoresistibile, M. fortuitum subsp. acetamidolyticum, M. canariasense, M. brisbanense, and M. novocastrense.</title>
        <authorList>
            <person name="Katahira K."/>
            <person name="Ogura Y."/>
            <person name="Gotoh Y."/>
            <person name="Hayashi T."/>
        </authorList>
    </citation>
    <scope>NUCLEOTIDE SEQUENCE [LARGE SCALE GENOMIC DNA]</scope>
    <source>
        <strain evidence="5">JCM15298</strain>
    </source>
</reference>
<comment type="caution">
    <text evidence="4">The sequence shown here is derived from an EMBL/GenBank/DDBJ whole genome shotgun (WGS) entry which is preliminary data.</text>
</comment>